<dbReference type="AlphaFoldDB" id="A0A6A6ZNA4"/>
<accession>A0A6A6ZNA4</accession>
<name>A0A6A6ZNA4_9PLEO</name>
<evidence type="ECO:0000313" key="2">
    <source>
        <dbReference type="EMBL" id="KAF2822263.1"/>
    </source>
</evidence>
<dbReference type="Proteomes" id="UP000799424">
    <property type="component" value="Unassembled WGS sequence"/>
</dbReference>
<proteinExistence type="predicted"/>
<evidence type="ECO:0000256" key="1">
    <source>
        <dbReference type="SAM" id="MobiDB-lite"/>
    </source>
</evidence>
<feature type="region of interest" description="Disordered" evidence="1">
    <location>
        <begin position="78"/>
        <end position="108"/>
    </location>
</feature>
<organism evidence="2 3">
    <name type="scientific">Ophiobolus disseminans</name>
    <dbReference type="NCBI Taxonomy" id="1469910"/>
    <lineage>
        <taxon>Eukaryota</taxon>
        <taxon>Fungi</taxon>
        <taxon>Dikarya</taxon>
        <taxon>Ascomycota</taxon>
        <taxon>Pezizomycotina</taxon>
        <taxon>Dothideomycetes</taxon>
        <taxon>Pleosporomycetidae</taxon>
        <taxon>Pleosporales</taxon>
        <taxon>Pleosporineae</taxon>
        <taxon>Phaeosphaeriaceae</taxon>
        <taxon>Ophiobolus</taxon>
    </lineage>
</organism>
<reference evidence="2" key="1">
    <citation type="journal article" date="2020" name="Stud. Mycol.">
        <title>101 Dothideomycetes genomes: a test case for predicting lifestyles and emergence of pathogens.</title>
        <authorList>
            <person name="Haridas S."/>
            <person name="Albert R."/>
            <person name="Binder M."/>
            <person name="Bloem J."/>
            <person name="Labutti K."/>
            <person name="Salamov A."/>
            <person name="Andreopoulos B."/>
            <person name="Baker S."/>
            <person name="Barry K."/>
            <person name="Bills G."/>
            <person name="Bluhm B."/>
            <person name="Cannon C."/>
            <person name="Castanera R."/>
            <person name="Culley D."/>
            <person name="Daum C."/>
            <person name="Ezra D."/>
            <person name="Gonzalez J."/>
            <person name="Henrissat B."/>
            <person name="Kuo A."/>
            <person name="Liang C."/>
            <person name="Lipzen A."/>
            <person name="Lutzoni F."/>
            <person name="Magnuson J."/>
            <person name="Mondo S."/>
            <person name="Nolan M."/>
            <person name="Ohm R."/>
            <person name="Pangilinan J."/>
            <person name="Park H.-J."/>
            <person name="Ramirez L."/>
            <person name="Alfaro M."/>
            <person name="Sun H."/>
            <person name="Tritt A."/>
            <person name="Yoshinaga Y."/>
            <person name="Zwiers L.-H."/>
            <person name="Turgeon B."/>
            <person name="Goodwin S."/>
            <person name="Spatafora J."/>
            <person name="Crous P."/>
            <person name="Grigoriev I."/>
        </authorList>
    </citation>
    <scope>NUCLEOTIDE SEQUENCE</scope>
    <source>
        <strain evidence="2">CBS 113818</strain>
    </source>
</reference>
<protein>
    <submittedName>
        <fullName evidence="2">Uncharacterized protein</fullName>
    </submittedName>
</protein>
<gene>
    <name evidence="2" type="ORF">CC86DRAFT_410635</name>
</gene>
<sequence>MPPKKGKGTIAPEQVNKKEIEKIKAQVPRIADDQTATNTYLATFKPEKQFHATRVFKEENDRLAQVAAQVQAQAQAQAQAQTQAQAQAESQEKIPSINRPGTGWQRDRDFVKKYGSIFPRKRQPRWYPSPDRQ</sequence>
<dbReference type="EMBL" id="MU006235">
    <property type="protein sequence ID" value="KAF2822263.1"/>
    <property type="molecule type" value="Genomic_DNA"/>
</dbReference>
<keyword evidence="3" id="KW-1185">Reference proteome</keyword>
<evidence type="ECO:0000313" key="3">
    <source>
        <dbReference type="Proteomes" id="UP000799424"/>
    </source>
</evidence>
<feature type="compositionally biased region" description="Low complexity" evidence="1">
    <location>
        <begin position="78"/>
        <end position="88"/>
    </location>
</feature>